<feature type="compositionally biased region" description="Polar residues" evidence="1">
    <location>
        <begin position="96"/>
        <end position="107"/>
    </location>
</feature>
<name>M9LT34_PSEA3</name>
<proteinExistence type="predicted"/>
<accession>M9LT34</accession>
<protein>
    <submittedName>
        <fullName evidence="2">60s ribosomal protein L24</fullName>
    </submittedName>
</protein>
<feature type="compositionally biased region" description="Pro residues" evidence="1">
    <location>
        <begin position="109"/>
        <end position="124"/>
    </location>
</feature>
<dbReference type="AlphaFoldDB" id="M9LT34"/>
<gene>
    <name evidence="2" type="ORF">PANT_4d00028</name>
</gene>
<dbReference type="GO" id="GO:0005840">
    <property type="term" value="C:ribosome"/>
    <property type="evidence" value="ECO:0007669"/>
    <property type="project" value="UniProtKB-KW"/>
</dbReference>
<evidence type="ECO:0000313" key="2">
    <source>
        <dbReference type="EMBL" id="GAC71609.1"/>
    </source>
</evidence>
<sequence length="150" mass="15296">MTPATATAAAAATATANAHRYSGPLQGGCRPSRGLKLATTNDDDASVCSWAALVVRPGLDVELRTSSLELSLLQSSAAARPAPPCTTPPVWLAPKVSQSARSLSNVHSSPPPPRPPPPPAPFRRPPAAIAEPASASPLPPPSSRADCLDD</sequence>
<evidence type="ECO:0000313" key="3">
    <source>
        <dbReference type="Proteomes" id="UP000011976"/>
    </source>
</evidence>
<keyword evidence="2" id="KW-0687">Ribonucleoprotein</keyword>
<feature type="region of interest" description="Disordered" evidence="1">
    <location>
        <begin position="14"/>
        <end position="42"/>
    </location>
</feature>
<keyword evidence="2" id="KW-0689">Ribosomal protein</keyword>
<reference evidence="3" key="1">
    <citation type="journal article" date="2013" name="Genome Announc.">
        <title>Genome sequence of the basidiomycetous yeast Pseudozyma antarctica T-34, a producer of the glycolipid biosurfactants mannosylerythritol lipids.</title>
        <authorList>
            <person name="Morita T."/>
            <person name="Koike H."/>
            <person name="Koyama Y."/>
            <person name="Hagiwara H."/>
            <person name="Ito E."/>
            <person name="Fukuoka T."/>
            <person name="Imura T."/>
            <person name="Machida M."/>
            <person name="Kitamoto D."/>
        </authorList>
    </citation>
    <scope>NUCLEOTIDE SEQUENCE [LARGE SCALE GENOMIC DNA]</scope>
    <source>
        <strain evidence="3">T-34</strain>
    </source>
</reference>
<feature type="region of interest" description="Disordered" evidence="1">
    <location>
        <begin position="75"/>
        <end position="150"/>
    </location>
</feature>
<dbReference type="EMBL" id="DF196770">
    <property type="protein sequence ID" value="GAC71609.1"/>
    <property type="molecule type" value="Genomic_DNA"/>
</dbReference>
<organism evidence="2 3">
    <name type="scientific">Pseudozyma antarctica (strain T-34)</name>
    <name type="common">Yeast</name>
    <name type="synonym">Candida antarctica</name>
    <dbReference type="NCBI Taxonomy" id="1151754"/>
    <lineage>
        <taxon>Eukaryota</taxon>
        <taxon>Fungi</taxon>
        <taxon>Dikarya</taxon>
        <taxon>Basidiomycota</taxon>
        <taxon>Ustilaginomycotina</taxon>
        <taxon>Ustilaginomycetes</taxon>
        <taxon>Ustilaginales</taxon>
        <taxon>Ustilaginaceae</taxon>
        <taxon>Moesziomyces</taxon>
    </lineage>
</organism>
<dbReference type="Proteomes" id="UP000011976">
    <property type="component" value="Unassembled WGS sequence"/>
</dbReference>
<feature type="compositionally biased region" description="Low complexity" evidence="1">
    <location>
        <begin position="125"/>
        <end position="136"/>
    </location>
</feature>
<evidence type="ECO:0000256" key="1">
    <source>
        <dbReference type="SAM" id="MobiDB-lite"/>
    </source>
</evidence>